<evidence type="ECO:0000256" key="4">
    <source>
        <dbReference type="ARBA" id="ARBA00022723"/>
    </source>
</evidence>
<feature type="domain" description="Beta-galactosidase trimerisation" evidence="9">
    <location>
        <begin position="423"/>
        <end position="609"/>
    </location>
</feature>
<dbReference type="InterPro" id="IPR029062">
    <property type="entry name" value="Class_I_gatase-like"/>
</dbReference>
<dbReference type="InterPro" id="IPR003476">
    <property type="entry name" value="Glyco_hydro_42"/>
</dbReference>
<dbReference type="PANTHER" id="PTHR36447">
    <property type="entry name" value="BETA-GALACTOSIDASE GANA"/>
    <property type="match status" value="1"/>
</dbReference>
<dbReference type="SUPFAM" id="SSF51445">
    <property type="entry name" value="(Trans)glycosidases"/>
    <property type="match status" value="1"/>
</dbReference>
<dbReference type="InterPro" id="IPR013738">
    <property type="entry name" value="Beta_galactosidase_Trimer"/>
</dbReference>
<dbReference type="PANTHER" id="PTHR36447:SF2">
    <property type="entry name" value="BETA-GALACTOSIDASE YESZ"/>
    <property type="match status" value="1"/>
</dbReference>
<name>A0A7C4Q277_9CHLR</name>
<keyword evidence="6" id="KW-0862">Zinc</keyword>
<evidence type="ECO:0000256" key="1">
    <source>
        <dbReference type="ARBA" id="ARBA00001412"/>
    </source>
</evidence>
<evidence type="ECO:0000259" key="9">
    <source>
        <dbReference type="Pfam" id="PF08532"/>
    </source>
</evidence>
<reference evidence="10" key="1">
    <citation type="journal article" date="2020" name="mSystems">
        <title>Genome- and Community-Level Interaction Insights into Carbon Utilization and Element Cycling Functions of Hydrothermarchaeota in Hydrothermal Sediment.</title>
        <authorList>
            <person name="Zhou Z."/>
            <person name="Liu Y."/>
            <person name="Xu W."/>
            <person name="Pan J."/>
            <person name="Luo Z.H."/>
            <person name="Li M."/>
        </authorList>
    </citation>
    <scope>NUCLEOTIDE SEQUENCE [LARGE SCALE GENOMIC DNA]</scope>
    <source>
        <strain evidence="10">SpSt-556</strain>
    </source>
</reference>
<dbReference type="CDD" id="cd03143">
    <property type="entry name" value="A4_beta-galactosidase_middle_domain"/>
    <property type="match status" value="1"/>
</dbReference>
<dbReference type="Pfam" id="PF02449">
    <property type="entry name" value="Glyco_hydro_42"/>
    <property type="match status" value="1"/>
</dbReference>
<dbReference type="SUPFAM" id="SSF52317">
    <property type="entry name" value="Class I glutamine amidotransferase-like"/>
    <property type="match status" value="1"/>
</dbReference>
<dbReference type="Gene3D" id="3.40.50.880">
    <property type="match status" value="1"/>
</dbReference>
<dbReference type="AlphaFoldDB" id="A0A7C4Q277"/>
<dbReference type="Gene3D" id="3.20.20.80">
    <property type="entry name" value="Glycosidases"/>
    <property type="match status" value="1"/>
</dbReference>
<dbReference type="EC" id="3.2.1.23" evidence="3"/>
<organism evidence="10">
    <name type="scientific">Bellilinea caldifistulae</name>
    <dbReference type="NCBI Taxonomy" id="360411"/>
    <lineage>
        <taxon>Bacteria</taxon>
        <taxon>Bacillati</taxon>
        <taxon>Chloroflexota</taxon>
        <taxon>Anaerolineae</taxon>
        <taxon>Anaerolineales</taxon>
        <taxon>Anaerolineaceae</taxon>
        <taxon>Bellilinea</taxon>
    </lineage>
</organism>
<dbReference type="GO" id="GO:0009341">
    <property type="term" value="C:beta-galactosidase complex"/>
    <property type="evidence" value="ECO:0007669"/>
    <property type="project" value="InterPro"/>
</dbReference>
<comment type="caution">
    <text evidence="10">The sequence shown here is derived from an EMBL/GenBank/DDBJ whole genome shotgun (WGS) entry which is preliminary data.</text>
</comment>
<proteinExistence type="inferred from homology"/>
<accession>A0A7C4Q277</accession>
<evidence type="ECO:0000256" key="5">
    <source>
        <dbReference type="ARBA" id="ARBA00022801"/>
    </source>
</evidence>
<dbReference type="EMBL" id="DSXR01000081">
    <property type="protein sequence ID" value="HGS87564.1"/>
    <property type="molecule type" value="Genomic_DNA"/>
</dbReference>
<keyword evidence="7" id="KW-0326">Glycosidase</keyword>
<dbReference type="GO" id="GO:0046872">
    <property type="term" value="F:metal ion binding"/>
    <property type="evidence" value="ECO:0007669"/>
    <property type="project" value="UniProtKB-KW"/>
</dbReference>
<dbReference type="Pfam" id="PF08532">
    <property type="entry name" value="Glyco_hydro_42M"/>
    <property type="match status" value="1"/>
</dbReference>
<feature type="domain" description="Glycoside hydrolase family 42 N-terminal" evidence="8">
    <location>
        <begin position="14"/>
        <end position="403"/>
    </location>
</feature>
<dbReference type="GO" id="GO:0004565">
    <property type="term" value="F:beta-galactosidase activity"/>
    <property type="evidence" value="ECO:0007669"/>
    <property type="project" value="UniProtKB-EC"/>
</dbReference>
<gene>
    <name evidence="10" type="ORF">ENT17_08080</name>
</gene>
<dbReference type="InterPro" id="IPR017853">
    <property type="entry name" value="GH"/>
</dbReference>
<evidence type="ECO:0000259" key="8">
    <source>
        <dbReference type="Pfam" id="PF02449"/>
    </source>
</evidence>
<evidence type="ECO:0000256" key="3">
    <source>
        <dbReference type="ARBA" id="ARBA00012756"/>
    </source>
</evidence>
<keyword evidence="5" id="KW-0378">Hydrolase</keyword>
<comment type="catalytic activity">
    <reaction evidence="1">
        <text>Hydrolysis of terminal non-reducing beta-D-galactose residues in beta-D-galactosides.</text>
        <dbReference type="EC" id="3.2.1.23"/>
    </reaction>
</comment>
<evidence type="ECO:0000256" key="6">
    <source>
        <dbReference type="ARBA" id="ARBA00022833"/>
    </source>
</evidence>
<dbReference type="InterPro" id="IPR013529">
    <property type="entry name" value="Glyco_hydro_42_N"/>
</dbReference>
<evidence type="ECO:0000313" key="10">
    <source>
        <dbReference type="EMBL" id="HGS87564.1"/>
    </source>
</evidence>
<evidence type="ECO:0000256" key="2">
    <source>
        <dbReference type="ARBA" id="ARBA00005940"/>
    </source>
</evidence>
<comment type="similarity">
    <text evidence="2">Belongs to the glycosyl hydrolase 42 family.</text>
</comment>
<keyword evidence="4" id="KW-0479">Metal-binding</keyword>
<protein>
    <recommendedName>
        <fullName evidence="3">beta-galactosidase</fullName>
        <ecNumber evidence="3">3.2.1.23</ecNumber>
    </recommendedName>
</protein>
<dbReference type="GO" id="GO:0005975">
    <property type="term" value="P:carbohydrate metabolic process"/>
    <property type="evidence" value="ECO:0007669"/>
    <property type="project" value="InterPro"/>
</dbReference>
<sequence>MTSTSDVFWYGASYSPLIFSEADWLTDLQSMQRASMNLIRLGDVHGSWDLIEPREGHYEFDQLGRFYRLAAELGIHILISTGAASPPLWLAERYPDLPILSNRGERYPLGASYHWACIHHPAYRAAAEKYLQALLDFTAAQPNHFGWQISNEIGFPFLPARGEADLSLYCYCPYCVEKFRGWVKAKYHTLDQVTKAWAWGTTCLVYNDWEQIFAPEALPSGWAGVTRWMDWRLFWQQAFAEFAGWQHQIIRRRDPHHPTSVNTFNFKGYDRFGVFTGLDQWKIAAEVDHIGYDLYPGSGNKLATRPEHISIFLDHGRSVSQSAGRDFWLHEVESGPIGGWVMGPDYNTRPADVSNYLIEAVGHNAKLILFMPWREWDYQPLHWGALVDLDGKPTGRLAAVAQFGAFLSKHGRELKQAKPPKAQVAILESKANAIFLRGVGEEEALFEAQRGAYRSFWEAGFEVDFITPDQIAQYRWQGYRVIVLPLMGLLDEFTAQHLAEFVRQGGLLVGFARCATVNERGWFHHQVPAPPLRDVFGLVDVQPDRLDQHRIHLNGEWYSGYRNRDLLALHSSTSVLAEFDDHFPAVTLASFGQGYGLYFATQADADYLKSAPSLLGTVLNQVLPQLNIVPPIRIEYEGKQSRRVDPHLLELGNKKWLLISNYLKKAVDLTIQTDMSGWGRDLRKISKIFPAHQLLEWEVTAQQVLTLRFHLEAEEVTVIEIELAA</sequence>
<evidence type="ECO:0000256" key="7">
    <source>
        <dbReference type="ARBA" id="ARBA00023295"/>
    </source>
</evidence>